<dbReference type="OrthoDB" id="190201at2759"/>
<dbReference type="KEGG" id="gtt:GUITHDRAFT_120992"/>
<dbReference type="HOGENOM" id="CLU_020336_8_2_1"/>
<dbReference type="SUPFAM" id="SSF53474">
    <property type="entry name" value="alpha/beta-Hydrolases"/>
    <property type="match status" value="1"/>
</dbReference>
<evidence type="ECO:0000313" key="4">
    <source>
        <dbReference type="EMBL" id="EKX32842.1"/>
    </source>
</evidence>
<dbReference type="EMBL" id="JH993169">
    <property type="protein sequence ID" value="EKX32842.1"/>
    <property type="molecule type" value="Genomic_DNA"/>
</dbReference>
<organism evidence="4">
    <name type="scientific">Guillardia theta (strain CCMP2712)</name>
    <name type="common">Cryptophyte</name>
    <dbReference type="NCBI Taxonomy" id="905079"/>
    <lineage>
        <taxon>Eukaryota</taxon>
        <taxon>Cryptophyceae</taxon>
        <taxon>Pyrenomonadales</taxon>
        <taxon>Geminigeraceae</taxon>
        <taxon>Guillardia</taxon>
    </lineage>
</organism>
<dbReference type="GeneID" id="17289570"/>
<protein>
    <recommendedName>
        <fullName evidence="3">AB hydrolase-1 domain-containing protein</fullName>
    </recommendedName>
</protein>
<gene>
    <name evidence="4" type="ORF">GUITHDRAFT_120992</name>
</gene>
<dbReference type="PRINTS" id="PR00111">
    <property type="entry name" value="ABHYDROLASE"/>
</dbReference>
<dbReference type="Pfam" id="PF00561">
    <property type="entry name" value="Abhydrolase_1"/>
    <property type="match status" value="1"/>
</dbReference>
<comment type="similarity">
    <text evidence="1">Belongs to the AB hydrolase superfamily.</text>
</comment>
<dbReference type="eggNOG" id="KOG1454">
    <property type="taxonomic scope" value="Eukaryota"/>
</dbReference>
<dbReference type="EnsemblProtists" id="EKX32842">
    <property type="protein sequence ID" value="EKX32842"/>
    <property type="gene ID" value="GUITHDRAFT_120992"/>
</dbReference>
<proteinExistence type="inferred from homology"/>
<dbReference type="AlphaFoldDB" id="L1I9T7"/>
<evidence type="ECO:0000313" key="5">
    <source>
        <dbReference type="EnsemblProtists" id="EKX32842"/>
    </source>
</evidence>
<feature type="domain" description="AB hydrolase-1" evidence="3">
    <location>
        <begin position="43"/>
        <end position="151"/>
    </location>
</feature>
<reference evidence="5" key="3">
    <citation type="submission" date="2016-03" db="UniProtKB">
        <authorList>
            <consortium name="EnsemblProtists"/>
        </authorList>
    </citation>
    <scope>IDENTIFICATION</scope>
</reference>
<sequence length="289" mass="32228">MLGHILKERRLAIRGKSGIQIAVRVWGEDPRTITNPAERWIAVHGWLDNAGSFDFLAPLLLKRGAKSIACIDLAGHGQSDWRSTGTYHVVDNVADVIYTADALEWKQFSLIGHSLGGCISQTIAAAMPDRVLRLVSIEAMGFWAQEAAMTMVERGTRKSDCDMGYIWVDEIVARSILSHIECPQLIIVCRDGIWKDAAPFGLTLFSVNSCLAYQVLCAEISKEAGVIGKIRFVYMMLFRRWLVCRTSKFVHMNSGGHHPHLMEPEEVAGHIGDWLGKEGGDKRLKIKQE</sequence>
<name>L1I9T7_GUITC</name>
<dbReference type="InterPro" id="IPR029058">
    <property type="entry name" value="AB_hydrolase_fold"/>
</dbReference>
<dbReference type="Proteomes" id="UP000011087">
    <property type="component" value="Unassembled WGS sequence"/>
</dbReference>
<keyword evidence="6" id="KW-1185">Reference proteome</keyword>
<dbReference type="RefSeq" id="XP_005819822.1">
    <property type="nucleotide sequence ID" value="XM_005819765.1"/>
</dbReference>
<evidence type="ECO:0000256" key="2">
    <source>
        <dbReference type="ARBA" id="ARBA00022801"/>
    </source>
</evidence>
<dbReference type="InterPro" id="IPR050266">
    <property type="entry name" value="AB_hydrolase_sf"/>
</dbReference>
<dbReference type="PaxDb" id="55529-EKX32842"/>
<dbReference type="PANTHER" id="PTHR43798:SF14">
    <property type="entry name" value="SERINE HYDROLASE-LIKE PROTEIN DDB_G0286239"/>
    <property type="match status" value="1"/>
</dbReference>
<dbReference type="PANTHER" id="PTHR43798">
    <property type="entry name" value="MONOACYLGLYCEROL LIPASE"/>
    <property type="match status" value="1"/>
</dbReference>
<dbReference type="STRING" id="905079.L1I9T7"/>
<dbReference type="InterPro" id="IPR000073">
    <property type="entry name" value="AB_hydrolase_1"/>
</dbReference>
<dbReference type="GO" id="GO:0016787">
    <property type="term" value="F:hydrolase activity"/>
    <property type="evidence" value="ECO:0007669"/>
    <property type="project" value="UniProtKB-KW"/>
</dbReference>
<dbReference type="Gene3D" id="3.40.50.1820">
    <property type="entry name" value="alpha/beta hydrolase"/>
    <property type="match status" value="1"/>
</dbReference>
<reference evidence="4 6" key="1">
    <citation type="journal article" date="2012" name="Nature">
        <title>Algal genomes reveal evolutionary mosaicism and the fate of nucleomorphs.</title>
        <authorList>
            <consortium name="DOE Joint Genome Institute"/>
            <person name="Curtis B.A."/>
            <person name="Tanifuji G."/>
            <person name="Burki F."/>
            <person name="Gruber A."/>
            <person name="Irimia M."/>
            <person name="Maruyama S."/>
            <person name="Arias M.C."/>
            <person name="Ball S.G."/>
            <person name="Gile G.H."/>
            <person name="Hirakawa Y."/>
            <person name="Hopkins J.F."/>
            <person name="Kuo A."/>
            <person name="Rensing S.A."/>
            <person name="Schmutz J."/>
            <person name="Symeonidi A."/>
            <person name="Elias M."/>
            <person name="Eveleigh R.J."/>
            <person name="Herman E.K."/>
            <person name="Klute M.J."/>
            <person name="Nakayama T."/>
            <person name="Obornik M."/>
            <person name="Reyes-Prieto A."/>
            <person name="Armbrust E.V."/>
            <person name="Aves S.J."/>
            <person name="Beiko R.G."/>
            <person name="Coutinho P."/>
            <person name="Dacks J.B."/>
            <person name="Durnford D.G."/>
            <person name="Fast N.M."/>
            <person name="Green B.R."/>
            <person name="Grisdale C.J."/>
            <person name="Hempel F."/>
            <person name="Henrissat B."/>
            <person name="Hoppner M.P."/>
            <person name="Ishida K."/>
            <person name="Kim E."/>
            <person name="Koreny L."/>
            <person name="Kroth P.G."/>
            <person name="Liu Y."/>
            <person name="Malik S.B."/>
            <person name="Maier U.G."/>
            <person name="McRose D."/>
            <person name="Mock T."/>
            <person name="Neilson J.A."/>
            <person name="Onodera N.T."/>
            <person name="Poole A.M."/>
            <person name="Pritham E.J."/>
            <person name="Richards T.A."/>
            <person name="Rocap G."/>
            <person name="Roy S.W."/>
            <person name="Sarai C."/>
            <person name="Schaack S."/>
            <person name="Shirato S."/>
            <person name="Slamovits C.H."/>
            <person name="Spencer D.F."/>
            <person name="Suzuki S."/>
            <person name="Worden A.Z."/>
            <person name="Zauner S."/>
            <person name="Barry K."/>
            <person name="Bell C."/>
            <person name="Bharti A.K."/>
            <person name="Crow J.A."/>
            <person name="Grimwood J."/>
            <person name="Kramer R."/>
            <person name="Lindquist E."/>
            <person name="Lucas S."/>
            <person name="Salamov A."/>
            <person name="McFadden G.I."/>
            <person name="Lane C.E."/>
            <person name="Keeling P.J."/>
            <person name="Gray M.W."/>
            <person name="Grigoriev I.V."/>
            <person name="Archibald J.M."/>
        </authorList>
    </citation>
    <scope>NUCLEOTIDE SEQUENCE</scope>
    <source>
        <strain evidence="4 6">CCMP2712</strain>
    </source>
</reference>
<evidence type="ECO:0000313" key="6">
    <source>
        <dbReference type="Proteomes" id="UP000011087"/>
    </source>
</evidence>
<reference evidence="6" key="2">
    <citation type="submission" date="2012-11" db="EMBL/GenBank/DDBJ databases">
        <authorList>
            <person name="Kuo A."/>
            <person name="Curtis B.A."/>
            <person name="Tanifuji G."/>
            <person name="Burki F."/>
            <person name="Gruber A."/>
            <person name="Irimia M."/>
            <person name="Maruyama S."/>
            <person name="Arias M.C."/>
            <person name="Ball S.G."/>
            <person name="Gile G.H."/>
            <person name="Hirakawa Y."/>
            <person name="Hopkins J.F."/>
            <person name="Rensing S.A."/>
            <person name="Schmutz J."/>
            <person name="Symeonidi A."/>
            <person name="Elias M."/>
            <person name="Eveleigh R.J."/>
            <person name="Herman E.K."/>
            <person name="Klute M.J."/>
            <person name="Nakayama T."/>
            <person name="Obornik M."/>
            <person name="Reyes-Prieto A."/>
            <person name="Armbrust E.V."/>
            <person name="Aves S.J."/>
            <person name="Beiko R.G."/>
            <person name="Coutinho P."/>
            <person name="Dacks J.B."/>
            <person name="Durnford D.G."/>
            <person name="Fast N.M."/>
            <person name="Green B.R."/>
            <person name="Grisdale C."/>
            <person name="Hempe F."/>
            <person name="Henrissat B."/>
            <person name="Hoppner M.P."/>
            <person name="Ishida K.-I."/>
            <person name="Kim E."/>
            <person name="Koreny L."/>
            <person name="Kroth P.G."/>
            <person name="Liu Y."/>
            <person name="Malik S.-B."/>
            <person name="Maier U.G."/>
            <person name="McRose D."/>
            <person name="Mock T."/>
            <person name="Neilson J.A."/>
            <person name="Onodera N.T."/>
            <person name="Poole A.M."/>
            <person name="Pritham E.J."/>
            <person name="Richards T.A."/>
            <person name="Rocap G."/>
            <person name="Roy S.W."/>
            <person name="Sarai C."/>
            <person name="Schaack S."/>
            <person name="Shirato S."/>
            <person name="Slamovits C.H."/>
            <person name="Spencer D.F."/>
            <person name="Suzuki S."/>
            <person name="Worden A.Z."/>
            <person name="Zauner S."/>
            <person name="Barry K."/>
            <person name="Bell C."/>
            <person name="Bharti A.K."/>
            <person name="Crow J.A."/>
            <person name="Grimwood J."/>
            <person name="Kramer R."/>
            <person name="Lindquist E."/>
            <person name="Lucas S."/>
            <person name="Salamov A."/>
            <person name="McFadden G.I."/>
            <person name="Lane C.E."/>
            <person name="Keeling P.J."/>
            <person name="Gray M.W."/>
            <person name="Grigoriev I.V."/>
            <person name="Archibald J.M."/>
        </authorList>
    </citation>
    <scope>NUCLEOTIDE SEQUENCE</scope>
    <source>
        <strain evidence="6">CCMP2712</strain>
    </source>
</reference>
<evidence type="ECO:0000256" key="1">
    <source>
        <dbReference type="ARBA" id="ARBA00008645"/>
    </source>
</evidence>
<dbReference type="GO" id="GO:0016020">
    <property type="term" value="C:membrane"/>
    <property type="evidence" value="ECO:0007669"/>
    <property type="project" value="TreeGrafter"/>
</dbReference>
<evidence type="ECO:0000259" key="3">
    <source>
        <dbReference type="Pfam" id="PF00561"/>
    </source>
</evidence>
<accession>L1I9T7</accession>
<keyword evidence="2" id="KW-0378">Hydrolase</keyword>